<dbReference type="EMBL" id="QOKY01000160">
    <property type="protein sequence ID" value="RMZ55469.1"/>
    <property type="molecule type" value="Genomic_DNA"/>
</dbReference>
<feature type="region of interest" description="Disordered" evidence="2">
    <location>
        <begin position="475"/>
        <end position="497"/>
    </location>
</feature>
<accession>A0A087SN39</accession>
<organism evidence="4 6">
    <name type="scientific">Auxenochlorella protothecoides</name>
    <name type="common">Green microalga</name>
    <name type="synonym">Chlorella protothecoides</name>
    <dbReference type="NCBI Taxonomy" id="3075"/>
    <lineage>
        <taxon>Eukaryota</taxon>
        <taxon>Viridiplantae</taxon>
        <taxon>Chlorophyta</taxon>
        <taxon>core chlorophytes</taxon>
        <taxon>Trebouxiophyceae</taxon>
        <taxon>Chlorellales</taxon>
        <taxon>Chlorellaceae</taxon>
        <taxon>Auxenochlorella</taxon>
    </lineage>
</organism>
<dbReference type="KEGG" id="apro:F751_1316"/>
<proteinExistence type="predicted"/>
<dbReference type="Proteomes" id="UP000028924">
    <property type="component" value="Unassembled WGS sequence"/>
</dbReference>
<evidence type="ECO:0000256" key="2">
    <source>
        <dbReference type="SAM" id="MobiDB-lite"/>
    </source>
</evidence>
<feature type="coiled-coil region" evidence="1">
    <location>
        <begin position="148"/>
        <end position="189"/>
    </location>
</feature>
<dbReference type="AlphaFoldDB" id="A0A087SN39"/>
<evidence type="ECO:0000313" key="4">
    <source>
        <dbReference type="EMBL" id="KFM27143.1"/>
    </source>
</evidence>
<evidence type="ECO:0000313" key="5">
    <source>
        <dbReference type="EMBL" id="RMZ55469.1"/>
    </source>
</evidence>
<feature type="compositionally biased region" description="Basic and acidic residues" evidence="2">
    <location>
        <begin position="475"/>
        <end position="488"/>
    </location>
</feature>
<evidence type="ECO:0000313" key="7">
    <source>
        <dbReference type="Proteomes" id="UP000279271"/>
    </source>
</evidence>
<keyword evidence="6" id="KW-1185">Reference proteome</keyword>
<dbReference type="Proteomes" id="UP000279271">
    <property type="component" value="Unassembled WGS sequence"/>
</dbReference>
<feature type="coiled-coil region" evidence="1">
    <location>
        <begin position="49"/>
        <end position="105"/>
    </location>
</feature>
<feature type="compositionally biased region" description="Basic and acidic residues" evidence="2">
    <location>
        <begin position="562"/>
        <end position="578"/>
    </location>
</feature>
<evidence type="ECO:0000313" key="6">
    <source>
        <dbReference type="Proteomes" id="UP000028924"/>
    </source>
</evidence>
<reference evidence="7" key="2">
    <citation type="journal article" date="2018" name="Algal Res.">
        <title>Characterization of plant carbon substrate utilization by Auxenochlorella protothecoides.</title>
        <authorList>
            <person name="Vogler B.W."/>
            <person name="Starkenburg S.R."/>
            <person name="Sudasinghe N."/>
            <person name="Schambach J.Y."/>
            <person name="Rollin J.A."/>
            <person name="Pattathil S."/>
            <person name="Barry A.N."/>
        </authorList>
    </citation>
    <scope>NUCLEOTIDE SEQUENCE [LARGE SCALE GENOMIC DNA]</scope>
    <source>
        <strain evidence="7">UTEX 25</strain>
    </source>
</reference>
<dbReference type="GeneID" id="23612707"/>
<feature type="chain" id="PRO_5040562384" evidence="3">
    <location>
        <begin position="23"/>
        <end position="596"/>
    </location>
</feature>
<protein>
    <submittedName>
        <fullName evidence="4">Uncharacterized protein</fullName>
    </submittedName>
</protein>
<evidence type="ECO:0000256" key="3">
    <source>
        <dbReference type="SAM" id="SignalP"/>
    </source>
</evidence>
<reference evidence="4 6" key="1">
    <citation type="journal article" date="2014" name="BMC Genomics">
        <title>Oil accumulation mechanisms of the oleaginous microalga Chlorella protothecoides revealed through its genome, transcriptomes, and proteomes.</title>
        <authorList>
            <person name="Gao C."/>
            <person name="Wang Y."/>
            <person name="Shen Y."/>
            <person name="Yan D."/>
            <person name="He X."/>
            <person name="Dai J."/>
            <person name="Wu Q."/>
        </authorList>
    </citation>
    <scope>NUCLEOTIDE SEQUENCE [LARGE SCALE GENOMIC DNA]</scope>
    <source>
        <strain evidence="4 6">0710</strain>
    </source>
</reference>
<dbReference type="EMBL" id="KL662143">
    <property type="protein sequence ID" value="KFM27143.1"/>
    <property type="molecule type" value="Genomic_DNA"/>
</dbReference>
<feature type="signal peptide" evidence="3">
    <location>
        <begin position="1"/>
        <end position="22"/>
    </location>
</feature>
<reference evidence="5" key="3">
    <citation type="submission" date="2018-10" db="EMBL/GenBank/DDBJ databases">
        <authorList>
            <person name="Hovde B."/>
            <person name="Zhang X."/>
        </authorList>
    </citation>
    <scope>NUCLEOTIDE SEQUENCE [LARGE SCALE GENOMIC DNA]</scope>
    <source>
        <strain evidence="5">UTEX 25</strain>
    </source>
</reference>
<dbReference type="RefSeq" id="XP_011400110.1">
    <property type="nucleotide sequence ID" value="XM_011401808.1"/>
</dbReference>
<evidence type="ECO:0000256" key="1">
    <source>
        <dbReference type="SAM" id="Coils"/>
    </source>
</evidence>
<name>A0A087SN39_AUXPR</name>
<keyword evidence="3" id="KW-0732">Signal</keyword>
<gene>
    <name evidence="5" type="ORF">APUTEX25_000052</name>
    <name evidence="4" type="ORF">F751_1316</name>
</gene>
<sequence>MSVRVGHLVAALCLALAITCTSQEVASSDLLNDHDLDDSYECSVIKSEVSQLEGELRAARSTVAVLEERLVSQTERDGAELKKLRQKLVSAAKSLQASVAKAEAQAGALVACEAASLRCTTDAAAARESLEARTEKLHRAATACRVRLTDATAAQVEAQRALERAEKRLEEAGREVEGFRARLAMHEQDGSSLLDLQRSLDAALAAQAEAERTAAAAQAATAALLSTFAAREEYESLQLQHRTELLPHWLQVWVDRGSGALLRHAREWHTVGSQVLNREVLPKVQTARRALVKLWALRVLPLFARADAVVAERLGAGWPDVRRRAARRLDESQAALSSGARAALARLLRLQASAAGSAQALAAARLPPGLTRYATPAAASLAVWACLAAAALPLMAAGLGAALALLAHFLRPARVVFMPPAELEPLQHALRYDFRAPGRLVAGLRELDEAGAVGGAPTRLESLGRAAALLIEKERDVNRNGPEPRRPGADSWLPPPALRAMVRPGRGRKSLRAVPAALVRAWHVVLGAVLLDAGGELGPLRRMLAGASNGENPRPASVEAPPLDKEPHQLDDELHSLGEESQSSDSDSQRTSTPKP</sequence>
<keyword evidence="1" id="KW-0175">Coiled coil</keyword>
<reference evidence="5" key="4">
    <citation type="submission" date="2018-11" db="EMBL/GenBank/DDBJ databases">
        <title>Characterization of plant carbon substrate utilization by Auxenochlorella protothecoides.</title>
        <authorList>
            <person name="Vogler B.W."/>
            <person name="Starkenburg S.R."/>
            <person name="Sudasinghe N."/>
            <person name="Schambach J.Y."/>
            <person name="Rollin J.A."/>
            <person name="Pattathil S."/>
            <person name="Barry A.N."/>
        </authorList>
    </citation>
    <scope>NUCLEOTIDE SEQUENCE [LARGE SCALE GENOMIC DNA]</scope>
    <source>
        <strain evidence="5">UTEX 25</strain>
    </source>
</reference>
<feature type="region of interest" description="Disordered" evidence="2">
    <location>
        <begin position="544"/>
        <end position="596"/>
    </location>
</feature>